<evidence type="ECO:0000256" key="1">
    <source>
        <dbReference type="SAM" id="MobiDB-lite"/>
    </source>
</evidence>
<evidence type="ECO:0000313" key="3">
    <source>
        <dbReference type="Proteomes" id="UP000313645"/>
    </source>
</evidence>
<dbReference type="Gene3D" id="3.20.160.10">
    <property type="entry name" value="vpa0580 domain like"/>
    <property type="match status" value="1"/>
</dbReference>
<keyword evidence="3" id="KW-1185">Reference proteome</keyword>
<sequence length="137" mass="15188">MNFQSALRIHLAALQAGRSDFEDTLALIDRFFEFTPTAFRNGPLENEREENGGSCRIFALGQLAGLPEQQTLACFGRHYRTVMDDPSGTSHANIRQFISTGWSGIEFGGRALVFRSSPLDAPDPESTQHKTNNGVER</sequence>
<name>A0ABY1ZJU3_9GAMM</name>
<dbReference type="InterPro" id="IPR014984">
    <property type="entry name" value="HopJ"/>
</dbReference>
<organism evidence="2 3">
    <name type="scientific">Marinobacter halodurans</name>
    <dbReference type="NCBI Taxonomy" id="2528979"/>
    <lineage>
        <taxon>Bacteria</taxon>
        <taxon>Pseudomonadati</taxon>
        <taxon>Pseudomonadota</taxon>
        <taxon>Gammaproteobacteria</taxon>
        <taxon>Pseudomonadales</taxon>
        <taxon>Marinobacteraceae</taxon>
        <taxon>Marinobacter</taxon>
    </lineage>
</organism>
<reference evidence="2 3" key="1">
    <citation type="submission" date="2019-02" db="EMBL/GenBank/DDBJ databases">
        <title>Marinobacter halodurans sp. nov., a marine bacterium isolated from sea tidal flat.</title>
        <authorList>
            <person name="Yoo Y."/>
            <person name="Lee D.W."/>
            <person name="Kim B.S."/>
            <person name="Kim J.-J."/>
        </authorList>
    </citation>
    <scope>NUCLEOTIDE SEQUENCE [LARGE SCALE GENOMIC DNA]</scope>
    <source>
        <strain evidence="2 3">YJ-S3-2</strain>
    </source>
</reference>
<dbReference type="InterPro" id="IPR038604">
    <property type="entry name" value="HopJ_sf"/>
</dbReference>
<dbReference type="Pfam" id="PF08888">
    <property type="entry name" value="HopJ"/>
    <property type="match status" value="1"/>
</dbReference>
<evidence type="ECO:0000313" key="2">
    <source>
        <dbReference type="EMBL" id="TBW50008.1"/>
    </source>
</evidence>
<protein>
    <submittedName>
        <fullName evidence="2">Type III effector HopPmaJ</fullName>
    </submittedName>
</protein>
<feature type="region of interest" description="Disordered" evidence="1">
    <location>
        <begin position="116"/>
        <end position="137"/>
    </location>
</feature>
<gene>
    <name evidence="2" type="ORF">EZI54_18795</name>
</gene>
<comment type="caution">
    <text evidence="2">The sequence shown here is derived from an EMBL/GenBank/DDBJ whole genome shotgun (WGS) entry which is preliminary data.</text>
</comment>
<proteinExistence type="predicted"/>
<accession>A0ABY1ZJU3</accession>
<dbReference type="Proteomes" id="UP000313645">
    <property type="component" value="Unassembled WGS sequence"/>
</dbReference>
<dbReference type="EMBL" id="SJDL01000037">
    <property type="protein sequence ID" value="TBW50008.1"/>
    <property type="molecule type" value="Genomic_DNA"/>
</dbReference>